<dbReference type="PANTHER" id="PTHR11999:SF70">
    <property type="entry name" value="MIP05841P"/>
    <property type="match status" value="1"/>
</dbReference>
<proteinExistence type="inferred from homology"/>
<evidence type="ECO:0000313" key="8">
    <source>
        <dbReference type="EMBL" id="EEG76313.1"/>
    </source>
</evidence>
<organism evidence="8 9">
    <name type="scientific">Dethiobacter alkaliphilus AHT 1</name>
    <dbReference type="NCBI Taxonomy" id="555088"/>
    <lineage>
        <taxon>Bacteria</taxon>
        <taxon>Bacillati</taxon>
        <taxon>Bacillota</taxon>
        <taxon>Dethiobacteria</taxon>
        <taxon>Dethiobacterales</taxon>
        <taxon>Dethiobacteraceae</taxon>
        <taxon>Dethiobacter</taxon>
    </lineage>
</organism>
<dbReference type="Gene3D" id="3.90.1150.10">
    <property type="entry name" value="Aspartate Aminotransferase, domain 1"/>
    <property type="match status" value="1"/>
</dbReference>
<dbReference type="AlphaFoldDB" id="C0GK43"/>
<reference evidence="8 9" key="1">
    <citation type="submission" date="2009-02" db="EMBL/GenBank/DDBJ databases">
        <title>Sequencing of the draft genome and assembly of Dethiobacter alkaliphilus AHT 1.</title>
        <authorList>
            <consortium name="US DOE Joint Genome Institute (JGI-PGF)"/>
            <person name="Lucas S."/>
            <person name="Copeland A."/>
            <person name="Lapidus A."/>
            <person name="Glavina del Rio T."/>
            <person name="Dalin E."/>
            <person name="Tice H."/>
            <person name="Bruce D."/>
            <person name="Goodwin L."/>
            <person name="Pitluck S."/>
            <person name="Larimer F."/>
            <person name="Land M.L."/>
            <person name="Hauser L."/>
            <person name="Muyzer G."/>
        </authorList>
    </citation>
    <scope>NUCLEOTIDE SEQUENCE [LARGE SCALE GENOMIC DNA]</scope>
    <source>
        <strain evidence="8 9">AHT 1</strain>
    </source>
</reference>
<dbReference type="EMBL" id="ACJM01000020">
    <property type="protein sequence ID" value="EEG76313.1"/>
    <property type="molecule type" value="Genomic_DNA"/>
</dbReference>
<keyword evidence="3" id="KW-0210">Decarboxylase</keyword>
<feature type="modified residue" description="N6-(pyridoxal phosphate)lysine" evidence="6">
    <location>
        <position position="292"/>
    </location>
</feature>
<comment type="caution">
    <text evidence="8">The sequence shown here is derived from an EMBL/GenBank/DDBJ whole genome shotgun (WGS) entry which is preliminary data.</text>
</comment>
<name>C0GK43_DETAL</name>
<evidence type="ECO:0000256" key="5">
    <source>
        <dbReference type="ARBA" id="ARBA00023239"/>
    </source>
</evidence>
<dbReference type="CDD" id="cd06450">
    <property type="entry name" value="DOPA_deC_like"/>
    <property type="match status" value="1"/>
</dbReference>
<dbReference type="GO" id="GO:0005737">
    <property type="term" value="C:cytoplasm"/>
    <property type="evidence" value="ECO:0007669"/>
    <property type="project" value="TreeGrafter"/>
</dbReference>
<dbReference type="InterPro" id="IPR021115">
    <property type="entry name" value="Pyridoxal-P_BS"/>
</dbReference>
<evidence type="ECO:0000313" key="9">
    <source>
        <dbReference type="Proteomes" id="UP000006443"/>
    </source>
</evidence>
<dbReference type="GO" id="GO:0019752">
    <property type="term" value="P:carboxylic acid metabolic process"/>
    <property type="evidence" value="ECO:0007669"/>
    <property type="project" value="InterPro"/>
</dbReference>
<dbReference type="Proteomes" id="UP000006443">
    <property type="component" value="Unassembled WGS sequence"/>
</dbReference>
<keyword evidence="9" id="KW-1185">Reference proteome</keyword>
<keyword evidence="4 6" id="KW-0663">Pyridoxal phosphate</keyword>
<comment type="similarity">
    <text evidence="2 7">Belongs to the group II decarboxylase family.</text>
</comment>
<dbReference type="RefSeq" id="WP_008518648.1">
    <property type="nucleotide sequence ID" value="NZ_ACJM01000020.1"/>
</dbReference>
<evidence type="ECO:0000256" key="6">
    <source>
        <dbReference type="PIRSR" id="PIRSR602129-50"/>
    </source>
</evidence>
<dbReference type="SUPFAM" id="SSF53383">
    <property type="entry name" value="PLP-dependent transferases"/>
    <property type="match status" value="1"/>
</dbReference>
<evidence type="ECO:0000256" key="1">
    <source>
        <dbReference type="ARBA" id="ARBA00001933"/>
    </source>
</evidence>
<dbReference type="InterPro" id="IPR015421">
    <property type="entry name" value="PyrdxlP-dep_Trfase_major"/>
</dbReference>
<comment type="cofactor">
    <cofactor evidence="1 6 7">
        <name>pyridoxal 5'-phosphate</name>
        <dbReference type="ChEBI" id="CHEBI:597326"/>
    </cofactor>
</comment>
<dbReference type="eggNOG" id="COG0076">
    <property type="taxonomic scope" value="Bacteria"/>
</dbReference>
<sequence length="468" mass="53073">MDTEQFRKYGYEFVDWIADYMEKVEQLPVRSEVLPGEIKKQLPHAPPQQGEPMAQIFSDFQQIIMPGITHWQHPCWFAYFPANNSPASVLAEMLTAGMGAQAMVWQTSPAATELEEVVMEWLRQMLGLPEEMEGVIQDTASTSTLCALLTARETATGFMANEEGMRQPLVVYASTEGHSSIDKAVKIAGYGKKNLRHIPTDENYAMIPEKLEEAIKNDVAAGLIPACVVASVGTTSSTAVDPVRKIGEICRRHNVWLHVDAAFSGTAAIAEENRWMLDGAEYIDSFVFNPHKWMLTNFDCSAYFVRDTEKLIRTFEIHPEYLKTGADKEVKNFRDWGIQLGRRFRALKLWFVIRSYGVEGIRQMVNEHLRLARLFKEWIEEEKHFEVLAPVHVSLVVFRLNNGAAEDELDSLNRLLLEKVNATGEVFLTHTSLGGRYAIRMAIGQRTTQEHHVREAWDIIRAKAAETL</sequence>
<dbReference type="Pfam" id="PF00282">
    <property type="entry name" value="Pyridoxal_deC"/>
    <property type="match status" value="1"/>
</dbReference>
<dbReference type="InterPro" id="IPR010977">
    <property type="entry name" value="Aromatic_deC"/>
</dbReference>
<dbReference type="InterPro" id="IPR015422">
    <property type="entry name" value="PyrdxlP-dep_Trfase_small"/>
</dbReference>
<gene>
    <name evidence="8" type="ORF">DealDRAFT_2852</name>
</gene>
<dbReference type="PANTHER" id="PTHR11999">
    <property type="entry name" value="GROUP II PYRIDOXAL-5-PHOSPHATE DECARBOXYLASE"/>
    <property type="match status" value="1"/>
</dbReference>
<dbReference type="InterPro" id="IPR015424">
    <property type="entry name" value="PyrdxlP-dep_Trfase"/>
</dbReference>
<accession>C0GK43</accession>
<dbReference type="GO" id="GO:0030170">
    <property type="term" value="F:pyridoxal phosphate binding"/>
    <property type="evidence" value="ECO:0007669"/>
    <property type="project" value="InterPro"/>
</dbReference>
<dbReference type="PRINTS" id="PR00800">
    <property type="entry name" value="YHDCRBOXLASE"/>
</dbReference>
<evidence type="ECO:0000256" key="7">
    <source>
        <dbReference type="RuleBase" id="RU000382"/>
    </source>
</evidence>
<dbReference type="EC" id="4.1.1.28" evidence="8"/>
<dbReference type="InterPro" id="IPR002129">
    <property type="entry name" value="PyrdxlP-dep_de-COase"/>
</dbReference>
<keyword evidence="5 7" id="KW-0456">Lyase</keyword>
<dbReference type="OrthoDB" id="9803665at2"/>
<dbReference type="PROSITE" id="PS00392">
    <property type="entry name" value="DDC_GAD_HDC_YDC"/>
    <property type="match status" value="1"/>
</dbReference>
<evidence type="ECO:0000256" key="2">
    <source>
        <dbReference type="ARBA" id="ARBA00009533"/>
    </source>
</evidence>
<dbReference type="Gene3D" id="1.20.1340.10">
    <property type="entry name" value="dopa decarboxylase, N-terminal domain"/>
    <property type="match status" value="1"/>
</dbReference>
<evidence type="ECO:0000256" key="3">
    <source>
        <dbReference type="ARBA" id="ARBA00022793"/>
    </source>
</evidence>
<protein>
    <submittedName>
        <fullName evidence="8">Aromatic-L-amino-acid decarboxylase</fullName>
        <ecNumber evidence="8">4.1.1.28</ecNumber>
    </submittedName>
</protein>
<evidence type="ECO:0000256" key="4">
    <source>
        <dbReference type="ARBA" id="ARBA00022898"/>
    </source>
</evidence>
<dbReference type="STRING" id="555088.DealDRAFT_2852"/>
<dbReference type="GO" id="GO:0006520">
    <property type="term" value="P:amino acid metabolic process"/>
    <property type="evidence" value="ECO:0007669"/>
    <property type="project" value="InterPro"/>
</dbReference>
<dbReference type="Gene3D" id="3.40.640.10">
    <property type="entry name" value="Type I PLP-dependent aspartate aminotransferase-like (Major domain)"/>
    <property type="match status" value="1"/>
</dbReference>
<dbReference type="GO" id="GO:0004058">
    <property type="term" value="F:aromatic-L-amino-acid decarboxylase activity"/>
    <property type="evidence" value="ECO:0007669"/>
    <property type="project" value="UniProtKB-EC"/>
</dbReference>